<dbReference type="InterPro" id="IPR005077">
    <property type="entry name" value="Peptidase_C11"/>
</dbReference>
<evidence type="ECO:0000313" key="2">
    <source>
        <dbReference type="Proteomes" id="UP000000445"/>
    </source>
</evidence>
<dbReference type="KEGG" id="tna:CTN_0155"/>
<organism evidence="1 2">
    <name type="scientific">Thermotoga neapolitana (strain ATCC 49049 / DSM 4359 / NBRC 107923 / NS-E)</name>
    <dbReference type="NCBI Taxonomy" id="309803"/>
    <lineage>
        <taxon>Bacteria</taxon>
        <taxon>Thermotogati</taxon>
        <taxon>Thermotogota</taxon>
        <taxon>Thermotogae</taxon>
        <taxon>Thermotogales</taxon>
        <taxon>Thermotogaceae</taxon>
        <taxon>Thermotoga</taxon>
    </lineage>
</organism>
<accession>B9KBD5</accession>
<dbReference type="Pfam" id="PF03415">
    <property type="entry name" value="Peptidase_C11"/>
    <property type="match status" value="1"/>
</dbReference>
<dbReference type="Gene3D" id="3.40.50.11970">
    <property type="match status" value="1"/>
</dbReference>
<gene>
    <name evidence="1" type="ordered locus">CTN_0155</name>
</gene>
<dbReference type="AlphaFoldDB" id="B9KBD5"/>
<dbReference type="STRING" id="309803.CTN_0155"/>
<name>B9KBD5_THENN</name>
<dbReference type="eggNOG" id="COG2931">
    <property type="taxonomic scope" value="Bacteria"/>
</dbReference>
<proteinExistence type="predicted"/>
<keyword evidence="2" id="KW-1185">Reference proteome</keyword>
<evidence type="ECO:0000313" key="1">
    <source>
        <dbReference type="EMBL" id="ACM22331.1"/>
    </source>
</evidence>
<dbReference type="PANTHER" id="PTHR37835">
    <property type="entry name" value="ALPHA-CLOSTRIPAIN"/>
    <property type="match status" value="1"/>
</dbReference>
<dbReference type="HOGENOM" id="CLU_896966_0_0_0"/>
<dbReference type="RefSeq" id="WP_012645041.1">
    <property type="nucleotide sequence ID" value="NC_011978.1"/>
</dbReference>
<dbReference type="EMBL" id="CP000916">
    <property type="protein sequence ID" value="ACM22331.1"/>
    <property type="molecule type" value="Genomic_DNA"/>
</dbReference>
<sequence>MWIAADNDLEKYVSQDLEEMKENPSWIEVFAMVDYASASDTLYRVESDLVPLETFNEIDSGDPEALSSFLKEYRGNDLSFLVIWNHGDWWRGEAQVKTKGVAYDVKNSDFLSVKEIKNVLKNSPVTILGFDACLMGTFEILWEFKDCAEYIVTSSKEIPEEGWDYTALRGVTDLPSLLSRVVQKYYEGYGEDFSLSVWDTSRLDEIMYWLNRVSQYMMEKEISPWSFTVERRKAEGVFTELIELGSFAEALYGSSDDTLRYYGEKLHGAIVSARIYGTPEGYRDLLIYLPENMKNPEYWDDFSALSDFITDSFWDDLISYWRDRD</sequence>
<dbReference type="Proteomes" id="UP000000445">
    <property type="component" value="Chromosome"/>
</dbReference>
<protein>
    <submittedName>
        <fullName evidence="1">Clostripain-related protein</fullName>
    </submittedName>
</protein>
<dbReference type="PANTHER" id="PTHR37835:SF1">
    <property type="entry name" value="ALPHA-CLOSTRIPAIN"/>
    <property type="match status" value="1"/>
</dbReference>
<reference evidence="1 2" key="1">
    <citation type="journal article" date="2009" name="Biosci. Biotechnol. Biochem.">
        <title>WeGAS: a web-based microbial genome annotation system.</title>
        <authorList>
            <person name="Lee D."/>
            <person name="Seo H."/>
            <person name="Park C."/>
            <person name="Park K."/>
        </authorList>
    </citation>
    <scope>NUCLEOTIDE SEQUENCE [LARGE SCALE GENOMIC DNA]</scope>
    <source>
        <strain evidence="2">ATCC 49049 / DSM 4359 / NBRC 107923 / NS-E</strain>
    </source>
</reference>